<accession>A0A6A4T1K9</accession>
<comment type="caution">
    <text evidence="1">The sequence shown here is derived from an EMBL/GenBank/DDBJ whole genome shotgun (WGS) entry which is preliminary data.</text>
</comment>
<dbReference type="EMBL" id="VEVO01000009">
    <property type="protein sequence ID" value="KAF0037154.1"/>
    <property type="molecule type" value="Genomic_DNA"/>
</dbReference>
<dbReference type="AlphaFoldDB" id="A0A6A4T1K9"/>
<gene>
    <name evidence="1" type="ORF">F2P81_010028</name>
</gene>
<organism evidence="1 2">
    <name type="scientific">Scophthalmus maximus</name>
    <name type="common">Turbot</name>
    <name type="synonym">Psetta maxima</name>
    <dbReference type="NCBI Taxonomy" id="52904"/>
    <lineage>
        <taxon>Eukaryota</taxon>
        <taxon>Metazoa</taxon>
        <taxon>Chordata</taxon>
        <taxon>Craniata</taxon>
        <taxon>Vertebrata</taxon>
        <taxon>Euteleostomi</taxon>
        <taxon>Actinopterygii</taxon>
        <taxon>Neopterygii</taxon>
        <taxon>Teleostei</taxon>
        <taxon>Neoteleostei</taxon>
        <taxon>Acanthomorphata</taxon>
        <taxon>Carangaria</taxon>
        <taxon>Pleuronectiformes</taxon>
        <taxon>Pleuronectoidei</taxon>
        <taxon>Scophthalmidae</taxon>
        <taxon>Scophthalmus</taxon>
    </lineage>
</organism>
<protein>
    <submittedName>
        <fullName evidence="1">Uncharacterized protein</fullName>
    </submittedName>
</protein>
<reference evidence="1 2" key="1">
    <citation type="submission" date="2019-06" db="EMBL/GenBank/DDBJ databases">
        <title>Draft genomes of female and male turbot (Scophthalmus maximus).</title>
        <authorList>
            <person name="Xu H."/>
            <person name="Xu X.-W."/>
            <person name="Shao C."/>
            <person name="Chen S."/>
        </authorList>
    </citation>
    <scope>NUCLEOTIDE SEQUENCE [LARGE SCALE GENOMIC DNA]</scope>
    <source>
        <strain evidence="1">Ysfricsl-2016a</strain>
        <tissue evidence="1">Blood</tissue>
    </source>
</reference>
<evidence type="ECO:0000313" key="1">
    <source>
        <dbReference type="EMBL" id="KAF0037154.1"/>
    </source>
</evidence>
<name>A0A6A4T1K9_SCOMX</name>
<sequence length="113" mass="12934">MLSTNKIHVVIQKASYRSVQMYEHDKRKRLKSYMEGTATTIGRETTDYRCVHTPAAAAAAASNLRQTITTDNVLFNFFQMDTTLLCRFGVTDVWNCSIHDCIFVCIRVHLSVR</sequence>
<evidence type="ECO:0000313" key="2">
    <source>
        <dbReference type="Proteomes" id="UP000438429"/>
    </source>
</evidence>
<proteinExistence type="predicted"/>
<dbReference type="Proteomes" id="UP000438429">
    <property type="component" value="Unassembled WGS sequence"/>
</dbReference>